<dbReference type="EMBL" id="FRXO01000003">
    <property type="protein sequence ID" value="SHO64093.1"/>
    <property type="molecule type" value="Genomic_DNA"/>
</dbReference>
<evidence type="ECO:0000313" key="11">
    <source>
        <dbReference type="Proteomes" id="UP000186406"/>
    </source>
</evidence>
<dbReference type="Gene3D" id="1.10.287.1080">
    <property type="entry name" value="MazG-like"/>
    <property type="match status" value="1"/>
</dbReference>
<dbReference type="STRING" id="1123029.SAMN02745172_01562"/>
<dbReference type="PANTHER" id="PTHR42945:SF1">
    <property type="entry name" value="HISTIDINE BIOSYNTHESIS BIFUNCTIONAL PROTEIN HIS7"/>
    <property type="match status" value="1"/>
</dbReference>
<dbReference type="SUPFAM" id="SSF101386">
    <property type="entry name" value="all-alpha NTP pyrophosphatases"/>
    <property type="match status" value="1"/>
</dbReference>
<dbReference type="RefSeq" id="WP_073627352.1">
    <property type="nucleotide sequence ID" value="NZ_FRXO01000003.1"/>
</dbReference>
<evidence type="ECO:0000256" key="2">
    <source>
        <dbReference type="ARBA" id="ARBA00005204"/>
    </source>
</evidence>
<dbReference type="GO" id="GO:0005737">
    <property type="term" value="C:cytoplasm"/>
    <property type="evidence" value="ECO:0007669"/>
    <property type="project" value="UniProtKB-SubCell"/>
</dbReference>
<dbReference type="Proteomes" id="UP000186406">
    <property type="component" value="Unassembled WGS sequence"/>
</dbReference>
<keyword evidence="9" id="KW-0963">Cytoplasm</keyword>
<comment type="catalytic activity">
    <reaction evidence="1 9">
        <text>1-(5-phospho-beta-D-ribosyl)-ATP + H2O = 1-(5-phospho-beta-D-ribosyl)-5'-AMP + diphosphate + H(+)</text>
        <dbReference type="Rhea" id="RHEA:22828"/>
        <dbReference type="ChEBI" id="CHEBI:15377"/>
        <dbReference type="ChEBI" id="CHEBI:15378"/>
        <dbReference type="ChEBI" id="CHEBI:33019"/>
        <dbReference type="ChEBI" id="CHEBI:59457"/>
        <dbReference type="ChEBI" id="CHEBI:73183"/>
        <dbReference type="EC" id="3.6.1.31"/>
    </reaction>
</comment>
<keyword evidence="5 9" id="KW-0547">Nucleotide-binding</keyword>
<reference evidence="10 11" key="1">
    <citation type="submission" date="2016-12" db="EMBL/GenBank/DDBJ databases">
        <authorList>
            <person name="Song W.-J."/>
            <person name="Kurnit D.M."/>
        </authorList>
    </citation>
    <scope>NUCLEOTIDE SEQUENCE [LARGE SCALE GENOMIC DNA]</scope>
    <source>
        <strain evidence="10 11">DSM 19599</strain>
    </source>
</reference>
<sequence length="109" mass="11651">MTGDRFTLESLDEIVRTRAASEDPGSYTARLMGKGVPKIAQKVGEEAVEAAIAAALGDKAGLTGEAADLLYHLLVLLRACDLPLGDVMEELRRRTAQTGLEEKASRPRG</sequence>
<keyword evidence="7 9" id="KW-0067">ATP-binding</keyword>
<comment type="similarity">
    <text evidence="3 9">Belongs to the PRA-PH family.</text>
</comment>
<dbReference type="EC" id="3.6.1.31" evidence="9"/>
<evidence type="ECO:0000256" key="5">
    <source>
        <dbReference type="ARBA" id="ARBA00022741"/>
    </source>
</evidence>
<evidence type="ECO:0000256" key="8">
    <source>
        <dbReference type="ARBA" id="ARBA00023102"/>
    </source>
</evidence>
<dbReference type="CDD" id="cd11534">
    <property type="entry name" value="NTP-PPase_HisIE_like"/>
    <property type="match status" value="1"/>
</dbReference>
<organism evidence="10 11">
    <name type="scientific">Pseudoxanthobacter soli DSM 19599</name>
    <dbReference type="NCBI Taxonomy" id="1123029"/>
    <lineage>
        <taxon>Bacteria</taxon>
        <taxon>Pseudomonadati</taxon>
        <taxon>Pseudomonadota</taxon>
        <taxon>Alphaproteobacteria</taxon>
        <taxon>Hyphomicrobiales</taxon>
        <taxon>Segnochrobactraceae</taxon>
        <taxon>Pseudoxanthobacter</taxon>
    </lineage>
</organism>
<dbReference type="AlphaFoldDB" id="A0A1M7ZGU4"/>
<keyword evidence="11" id="KW-1185">Reference proteome</keyword>
<dbReference type="NCBIfam" id="TIGR03188">
    <property type="entry name" value="histidine_hisI"/>
    <property type="match status" value="1"/>
</dbReference>
<dbReference type="OrthoDB" id="9814738at2"/>
<dbReference type="GO" id="GO:0000105">
    <property type="term" value="P:L-histidine biosynthetic process"/>
    <property type="evidence" value="ECO:0007669"/>
    <property type="project" value="UniProtKB-UniRule"/>
</dbReference>
<comment type="pathway">
    <text evidence="2 9">Amino-acid biosynthesis; L-histidine biosynthesis; L-histidine from 5-phospho-alpha-D-ribose 1-diphosphate: step 2/9.</text>
</comment>
<name>A0A1M7ZGU4_9HYPH</name>
<dbReference type="Pfam" id="PF01503">
    <property type="entry name" value="PRA-PH"/>
    <property type="match status" value="1"/>
</dbReference>
<evidence type="ECO:0000313" key="10">
    <source>
        <dbReference type="EMBL" id="SHO64093.1"/>
    </source>
</evidence>
<protein>
    <recommendedName>
        <fullName evidence="9">Phosphoribosyl-ATP pyrophosphatase</fullName>
        <shortName evidence="9">PRA-PH</shortName>
        <ecNumber evidence="9">3.6.1.31</ecNumber>
    </recommendedName>
</protein>
<proteinExistence type="inferred from homology"/>
<evidence type="ECO:0000256" key="7">
    <source>
        <dbReference type="ARBA" id="ARBA00022840"/>
    </source>
</evidence>
<accession>A0A1M7ZGU4</accession>
<keyword evidence="8 9" id="KW-0368">Histidine biosynthesis</keyword>
<dbReference type="GO" id="GO:0005524">
    <property type="term" value="F:ATP binding"/>
    <property type="evidence" value="ECO:0007669"/>
    <property type="project" value="UniProtKB-KW"/>
</dbReference>
<dbReference type="NCBIfam" id="NF001613">
    <property type="entry name" value="PRK00400.1-5"/>
    <property type="match status" value="1"/>
</dbReference>
<dbReference type="PANTHER" id="PTHR42945">
    <property type="entry name" value="HISTIDINE BIOSYNTHESIS BIFUNCTIONAL PROTEIN"/>
    <property type="match status" value="1"/>
</dbReference>
<dbReference type="GO" id="GO:0004636">
    <property type="term" value="F:phosphoribosyl-ATP diphosphatase activity"/>
    <property type="evidence" value="ECO:0007669"/>
    <property type="project" value="UniProtKB-UniRule"/>
</dbReference>
<evidence type="ECO:0000256" key="3">
    <source>
        <dbReference type="ARBA" id="ARBA00009392"/>
    </source>
</evidence>
<dbReference type="InterPro" id="IPR008179">
    <property type="entry name" value="HisE"/>
</dbReference>
<comment type="subcellular location">
    <subcellularLocation>
        <location evidence="9">Cytoplasm</location>
    </subcellularLocation>
</comment>
<keyword evidence="6 9" id="KW-0378">Hydrolase</keyword>
<evidence type="ECO:0000256" key="4">
    <source>
        <dbReference type="ARBA" id="ARBA00022605"/>
    </source>
</evidence>
<evidence type="ECO:0000256" key="9">
    <source>
        <dbReference type="HAMAP-Rule" id="MF_01020"/>
    </source>
</evidence>
<dbReference type="InterPro" id="IPR021130">
    <property type="entry name" value="PRib-ATP_PPHydrolase-like"/>
</dbReference>
<keyword evidence="4 9" id="KW-0028">Amino-acid biosynthesis</keyword>
<dbReference type="UniPathway" id="UPA00031">
    <property type="reaction ID" value="UER00007"/>
</dbReference>
<evidence type="ECO:0000256" key="6">
    <source>
        <dbReference type="ARBA" id="ARBA00022801"/>
    </source>
</evidence>
<evidence type="ECO:0000256" key="1">
    <source>
        <dbReference type="ARBA" id="ARBA00001460"/>
    </source>
</evidence>
<gene>
    <name evidence="9" type="primary">hisE</name>
    <name evidence="10" type="ORF">SAMN02745172_01562</name>
</gene>
<dbReference type="HAMAP" id="MF_01020">
    <property type="entry name" value="HisE"/>
    <property type="match status" value="1"/>
</dbReference>